<organism evidence="1 2">
    <name type="scientific">Chaetomium tenue</name>
    <dbReference type="NCBI Taxonomy" id="1854479"/>
    <lineage>
        <taxon>Eukaryota</taxon>
        <taxon>Fungi</taxon>
        <taxon>Dikarya</taxon>
        <taxon>Ascomycota</taxon>
        <taxon>Pezizomycotina</taxon>
        <taxon>Sordariomycetes</taxon>
        <taxon>Sordariomycetidae</taxon>
        <taxon>Sordariales</taxon>
        <taxon>Chaetomiaceae</taxon>
        <taxon>Chaetomium</taxon>
    </lineage>
</organism>
<proteinExistence type="predicted"/>
<dbReference type="EMBL" id="JAGIZQ010000003">
    <property type="protein sequence ID" value="KAH6636185.1"/>
    <property type="molecule type" value="Genomic_DNA"/>
</dbReference>
<accession>A0ACB7PEU2</accession>
<gene>
    <name evidence="1" type="ORF">F5144DRAFT_169572</name>
</gene>
<sequence length="317" mass="37541">MDADKRSRDWARRKAYDEAFLKALDQLSIRDPDRLRKAFVAAMEAQPIDPSSHKFNLGWEKDDEGYRGIQRVLGGYDFKIDSPWGLVLYRTAYDDEAAWQRIVTGIKCNVEIWLQGWEDMLERHQLVIMDDRSQFDGATIDQVRDHFRRWSLEELKRNWRHPPVPEDVLARFDFGYDANKRVHVEGHEPARYHFCLVADALCLESVEWMRDRAVVKLVDKNWEPYEYNPDQLLRLGKRGEKRAWEGGVTDSGEEEVGWMYIEASNYVDMQDELDNDVLFWDEIYLRPPQTRYMVVGRPGVDPTFPTMPGFWRRTRKS</sequence>
<reference evidence="1 2" key="1">
    <citation type="journal article" date="2021" name="Nat. Commun.">
        <title>Genetic determinants of endophytism in the Arabidopsis root mycobiome.</title>
        <authorList>
            <person name="Mesny F."/>
            <person name="Miyauchi S."/>
            <person name="Thiergart T."/>
            <person name="Pickel B."/>
            <person name="Atanasova L."/>
            <person name="Karlsson M."/>
            <person name="Huettel B."/>
            <person name="Barry K.W."/>
            <person name="Haridas S."/>
            <person name="Chen C."/>
            <person name="Bauer D."/>
            <person name="Andreopoulos W."/>
            <person name="Pangilinan J."/>
            <person name="LaButti K."/>
            <person name="Riley R."/>
            <person name="Lipzen A."/>
            <person name="Clum A."/>
            <person name="Drula E."/>
            <person name="Henrissat B."/>
            <person name="Kohler A."/>
            <person name="Grigoriev I.V."/>
            <person name="Martin F.M."/>
            <person name="Hacquard S."/>
        </authorList>
    </citation>
    <scope>NUCLEOTIDE SEQUENCE [LARGE SCALE GENOMIC DNA]</scope>
    <source>
        <strain evidence="1 2">MPI-SDFR-AT-0079</strain>
    </source>
</reference>
<evidence type="ECO:0000313" key="2">
    <source>
        <dbReference type="Proteomes" id="UP000724584"/>
    </source>
</evidence>
<protein>
    <submittedName>
        <fullName evidence="1">Uncharacterized protein</fullName>
    </submittedName>
</protein>
<dbReference type="Proteomes" id="UP000724584">
    <property type="component" value="Unassembled WGS sequence"/>
</dbReference>
<comment type="caution">
    <text evidence="1">The sequence shown here is derived from an EMBL/GenBank/DDBJ whole genome shotgun (WGS) entry which is preliminary data.</text>
</comment>
<keyword evidence="2" id="KW-1185">Reference proteome</keyword>
<evidence type="ECO:0000313" key="1">
    <source>
        <dbReference type="EMBL" id="KAH6636185.1"/>
    </source>
</evidence>
<name>A0ACB7PEU2_9PEZI</name>